<dbReference type="Pfam" id="PF13514">
    <property type="entry name" value="AAA_27"/>
    <property type="match status" value="1"/>
</dbReference>
<feature type="domain" description="YhaN AAA" evidence="4">
    <location>
        <begin position="1"/>
        <end position="210"/>
    </location>
</feature>
<keyword evidence="3" id="KW-0812">Transmembrane</keyword>
<gene>
    <name evidence="5" type="ORF">Mal64_20100</name>
</gene>
<feature type="region of interest" description="Disordered" evidence="2">
    <location>
        <begin position="368"/>
        <end position="445"/>
    </location>
</feature>
<reference evidence="5 6" key="1">
    <citation type="submission" date="2019-02" db="EMBL/GenBank/DDBJ databases">
        <title>Deep-cultivation of Planctomycetes and their phenomic and genomic characterization uncovers novel biology.</title>
        <authorList>
            <person name="Wiegand S."/>
            <person name="Jogler M."/>
            <person name="Boedeker C."/>
            <person name="Pinto D."/>
            <person name="Vollmers J."/>
            <person name="Rivas-Marin E."/>
            <person name="Kohn T."/>
            <person name="Peeters S.H."/>
            <person name="Heuer A."/>
            <person name="Rast P."/>
            <person name="Oberbeckmann S."/>
            <person name="Bunk B."/>
            <person name="Jeske O."/>
            <person name="Meyerdierks A."/>
            <person name="Storesund J.E."/>
            <person name="Kallscheuer N."/>
            <person name="Luecker S."/>
            <person name="Lage O.M."/>
            <person name="Pohl T."/>
            <person name="Merkel B.J."/>
            <person name="Hornburger P."/>
            <person name="Mueller R.-W."/>
            <person name="Bruemmer F."/>
            <person name="Labrenz M."/>
            <person name="Spormann A.M."/>
            <person name="Op Den Camp H."/>
            <person name="Overmann J."/>
            <person name="Amann R."/>
            <person name="Jetten M.S.M."/>
            <person name="Mascher T."/>
            <person name="Medema M.H."/>
            <person name="Devos D.P."/>
            <person name="Kaster A.-K."/>
            <person name="Ovreas L."/>
            <person name="Rohde M."/>
            <person name="Galperin M.Y."/>
            <person name="Jogler C."/>
        </authorList>
    </citation>
    <scope>NUCLEOTIDE SEQUENCE [LARGE SCALE GENOMIC DNA]</scope>
    <source>
        <strain evidence="5 6">Mal64</strain>
    </source>
</reference>
<name>A0A5C5ZNN6_9BACT</name>
<feature type="transmembrane region" description="Helical" evidence="3">
    <location>
        <begin position="571"/>
        <end position="592"/>
    </location>
</feature>
<feature type="transmembrane region" description="Helical" evidence="3">
    <location>
        <begin position="545"/>
        <end position="564"/>
    </location>
</feature>
<dbReference type="SUPFAM" id="SSF52540">
    <property type="entry name" value="P-loop containing nucleoside triphosphate hydrolases"/>
    <property type="match status" value="1"/>
</dbReference>
<protein>
    <recommendedName>
        <fullName evidence="4">YhaN AAA domain-containing protein</fullName>
    </recommendedName>
</protein>
<evidence type="ECO:0000256" key="1">
    <source>
        <dbReference type="SAM" id="Coils"/>
    </source>
</evidence>
<dbReference type="RefSeq" id="WP_146399663.1">
    <property type="nucleotide sequence ID" value="NZ_SJPQ01000002.1"/>
</dbReference>
<evidence type="ECO:0000313" key="6">
    <source>
        <dbReference type="Proteomes" id="UP000315440"/>
    </source>
</evidence>
<feature type="coiled-coil region" evidence="1">
    <location>
        <begin position="186"/>
        <end position="244"/>
    </location>
</feature>
<accession>A0A5C5ZNN6</accession>
<dbReference type="Proteomes" id="UP000315440">
    <property type="component" value="Unassembled WGS sequence"/>
</dbReference>
<dbReference type="Gene3D" id="3.40.50.300">
    <property type="entry name" value="P-loop containing nucleotide triphosphate hydrolases"/>
    <property type="match status" value="2"/>
</dbReference>
<feature type="coiled-coil region" evidence="1">
    <location>
        <begin position="821"/>
        <end position="938"/>
    </location>
</feature>
<feature type="coiled-coil region" evidence="1">
    <location>
        <begin position="593"/>
        <end position="659"/>
    </location>
</feature>
<keyword evidence="3" id="KW-1133">Transmembrane helix</keyword>
<evidence type="ECO:0000256" key="2">
    <source>
        <dbReference type="SAM" id="MobiDB-lite"/>
    </source>
</evidence>
<evidence type="ECO:0000259" key="4">
    <source>
        <dbReference type="Pfam" id="PF13514"/>
    </source>
</evidence>
<dbReference type="EMBL" id="SJPQ01000002">
    <property type="protein sequence ID" value="TWT88527.1"/>
    <property type="molecule type" value="Genomic_DNA"/>
</dbReference>
<sequence length="1293" mass="147328">MKLTDLQVDGFGVWTGLELRRLSPEVTVFYGPNEAGKTTLLNFLRAMFYGLGAERREQYLPPLGGGKPGGRLGLAGDDGPFDALRHIERGVDDRGRVVVRLPDGEEHGDRLLREGLEGVDERTYNNVFSVGLDEINELGALEGAEAAMWIYRLTSGLDSVSLYDVIQGLHKSRRRLLDEPGKPSEAAELLAKRERLQNDIGELTLSSRAWSKLSIEVAEADAQAGQLKSEIKELEARVRRLEIARDLKPRWADRERVSEELVRFAGLHQLGSNAIGQLDELNEQIEEHERQRAILRGQRKQLHEEVQELGVNDALRRSCCRLDALGEQQEWLVSLERQIAEACSEADRVEALLAAERTRLGRLWRRDEPRTTDDEEPRRKRREERSTDRDSESREERRARREKSERRNRVDLREDEASSSRRESTPRRKSAGQAAALPEEDLIERLTPKAAALESARETVTEARRDLDNKRGAELKYSSQIESTLTSGDKLGLPTDIEEAGDLVAQLRTRQKAEQKAEQLRRQIRDVERRQRDLADRQLMPIEPYLLLLGVSVAGAMMVAYPFVSASAEPGGFMTLLGLVAMGAPPLLYFFVSDNAAESLESCEREAEIAERELKEAERELDLLNDELPLQQGAVASRLQHAERHLDELEKMLPVETERRRANQQVEESGRFLTEAEEEQAAAEKEWRSALRSLGLSDRMSPSDLTLLVAQRQQLEELESRAVLRREEADHRQREHERIVDRITALAEEADLVLLTDAEEPAGPVPQLEHLLSERRLQQSRIDHRKKLIERSKQLKIKQHKHGKASQRLEEQREAMFLAASVESEEEFRQLADELAEASRLVERRERLTREIAAAIGPKSSEEDYAELLGAEQILRLDRMFDELTDEHAALESRLQETLARRGSLEEQRRAMIDDTSLADKRVELDLVEAQIERVRDRWRERAAVGQMLELIRSDYEANRQPETLVEASKHLNKLTAGRYPRVWTPLADDVLIVEDHEGRSIPVENLSRGTREQLFLSVRMAIVAMYARRGVQLPMILDDVLVNFDAGRAKAAARVLTDFARQGHQLLLFTCHEHVWEMFRELGTDCRRLPNRYAGEEPLEPEPLEEAITEETPAEPNEDLIEEVVEEIAEEVVEEPAPVEPVIEEPAPAYVAAVYEDLEPPTRVRTVTTTEVVEVESEAEPFTEPVETELELETTVAEYLETPIDWAEREERPLDPPGEPVEVEYARVGGQRAPRAEQELPLTAPERHETPYEEESPYPNGDSWLAEAEAEYRLDENRSVMEELLWDGGDGR</sequence>
<keyword evidence="1" id="KW-0175">Coiled coil</keyword>
<keyword evidence="6" id="KW-1185">Reference proteome</keyword>
<proteinExistence type="predicted"/>
<feature type="coiled-coil region" evidence="1">
    <location>
        <begin position="503"/>
        <end position="537"/>
    </location>
</feature>
<feature type="compositionally biased region" description="Acidic residues" evidence="2">
    <location>
        <begin position="1098"/>
        <end position="1116"/>
    </location>
</feature>
<organism evidence="5 6">
    <name type="scientific">Pseudobythopirellula maris</name>
    <dbReference type="NCBI Taxonomy" id="2527991"/>
    <lineage>
        <taxon>Bacteria</taxon>
        <taxon>Pseudomonadati</taxon>
        <taxon>Planctomycetota</taxon>
        <taxon>Planctomycetia</taxon>
        <taxon>Pirellulales</taxon>
        <taxon>Lacipirellulaceae</taxon>
        <taxon>Pseudobythopirellula</taxon>
    </lineage>
</organism>
<dbReference type="PANTHER" id="PTHR41259:SF1">
    <property type="entry name" value="DOUBLE-STRAND BREAK REPAIR RAD50 ATPASE, PUTATIVE-RELATED"/>
    <property type="match status" value="1"/>
</dbReference>
<dbReference type="PANTHER" id="PTHR41259">
    <property type="entry name" value="DOUBLE-STRAND BREAK REPAIR RAD50 ATPASE, PUTATIVE-RELATED"/>
    <property type="match status" value="1"/>
</dbReference>
<feature type="region of interest" description="Disordered" evidence="2">
    <location>
        <begin position="1094"/>
        <end position="1116"/>
    </location>
</feature>
<keyword evidence="3" id="KW-0472">Membrane</keyword>
<feature type="coiled-coil region" evidence="1">
    <location>
        <begin position="271"/>
        <end position="305"/>
    </location>
</feature>
<dbReference type="InterPro" id="IPR038734">
    <property type="entry name" value="YhaN_AAA"/>
</dbReference>
<dbReference type="InterPro" id="IPR027417">
    <property type="entry name" value="P-loop_NTPase"/>
</dbReference>
<evidence type="ECO:0000313" key="5">
    <source>
        <dbReference type="EMBL" id="TWT88527.1"/>
    </source>
</evidence>
<evidence type="ECO:0000256" key="3">
    <source>
        <dbReference type="SAM" id="Phobius"/>
    </source>
</evidence>
<feature type="compositionally biased region" description="Basic and acidic residues" evidence="2">
    <location>
        <begin position="368"/>
        <end position="426"/>
    </location>
</feature>
<dbReference type="OrthoDB" id="9764467at2"/>
<feature type="region of interest" description="Disordered" evidence="2">
    <location>
        <begin position="1229"/>
        <end position="1263"/>
    </location>
</feature>
<comment type="caution">
    <text evidence="5">The sequence shown here is derived from an EMBL/GenBank/DDBJ whole genome shotgun (WGS) entry which is preliminary data.</text>
</comment>